<name>A0A081BYZ0_VECG1</name>
<reference evidence="5" key="1">
    <citation type="journal article" date="2015" name="PeerJ">
        <title>First genomic representation of candidate bacterial phylum KSB3 points to enhanced environmental sensing as a trigger of wastewater bulking.</title>
        <authorList>
            <person name="Sekiguchi Y."/>
            <person name="Ohashi A."/>
            <person name="Parks D.H."/>
            <person name="Yamauchi T."/>
            <person name="Tyson G.W."/>
            <person name="Hugenholtz P."/>
        </authorList>
    </citation>
    <scope>NUCLEOTIDE SEQUENCE [LARGE SCALE GENOMIC DNA]</scope>
</reference>
<feature type="domain" description="Amidohydrolase-related" evidence="4">
    <location>
        <begin position="70"/>
        <end position="437"/>
    </location>
</feature>
<dbReference type="Gene3D" id="2.30.40.10">
    <property type="entry name" value="Urease, subunit C, domain 1"/>
    <property type="match status" value="1"/>
</dbReference>
<dbReference type="eggNOG" id="COG0402">
    <property type="taxonomic scope" value="Bacteria"/>
</dbReference>
<gene>
    <name evidence="5" type="ORF">U27_04512</name>
</gene>
<dbReference type="STRING" id="1499967.U27_04512"/>
<organism evidence="5">
    <name type="scientific">Vecturithrix granuli</name>
    <dbReference type="NCBI Taxonomy" id="1499967"/>
    <lineage>
        <taxon>Bacteria</taxon>
        <taxon>Candidatus Moduliflexota</taxon>
        <taxon>Candidatus Vecturitrichia</taxon>
        <taxon>Candidatus Vecturitrichales</taxon>
        <taxon>Candidatus Vecturitrichaceae</taxon>
        <taxon>Candidatus Vecturithrix</taxon>
    </lineage>
</organism>
<dbReference type="InterPro" id="IPR011059">
    <property type="entry name" value="Metal-dep_hydrolase_composite"/>
</dbReference>
<dbReference type="PANTHER" id="PTHR43794">
    <property type="entry name" value="AMINOHYDROLASE SSNA-RELATED"/>
    <property type="match status" value="1"/>
</dbReference>
<evidence type="ECO:0000256" key="2">
    <source>
        <dbReference type="ARBA" id="ARBA00022801"/>
    </source>
</evidence>
<evidence type="ECO:0000256" key="3">
    <source>
        <dbReference type="ARBA" id="ARBA00022833"/>
    </source>
</evidence>
<accession>A0A081BYZ0</accession>
<keyword evidence="2 5" id="KW-0378">Hydrolase</keyword>
<evidence type="ECO:0000259" key="4">
    <source>
        <dbReference type="Pfam" id="PF01979"/>
    </source>
</evidence>
<dbReference type="Proteomes" id="UP000030661">
    <property type="component" value="Unassembled WGS sequence"/>
</dbReference>
<keyword evidence="6" id="KW-1185">Reference proteome</keyword>
<evidence type="ECO:0000313" key="6">
    <source>
        <dbReference type="Proteomes" id="UP000030661"/>
    </source>
</evidence>
<dbReference type="GO" id="GO:0046872">
    <property type="term" value="F:metal ion binding"/>
    <property type="evidence" value="ECO:0007669"/>
    <property type="project" value="UniProtKB-KW"/>
</dbReference>
<proteinExistence type="predicted"/>
<dbReference type="Pfam" id="PF01979">
    <property type="entry name" value="Amidohydro_1"/>
    <property type="match status" value="1"/>
</dbReference>
<dbReference type="HOGENOM" id="CLU_012358_2_3_0"/>
<dbReference type="AlphaFoldDB" id="A0A081BYZ0"/>
<dbReference type="SUPFAM" id="SSF51338">
    <property type="entry name" value="Composite domain of metallo-dependent hydrolases"/>
    <property type="match status" value="1"/>
</dbReference>
<sequence length="464" mass="50128">MKMQNKPSSLLIFNAEALVTMIKEQPVINNGYVLIQNGMVREIGKATGKSPQEIIAGDKRCTVIRADGKVVVPGLINTHHHLYQTLTRAYPPVMNSALFHWLKNLYPIWARLDEEAIRLSSLVGMAELMLSGCTTTTDHHYVFPQGISRELIDIQVEAAHELGMRFHPCRGSMNLSEKDGGLPPDLVVQTEDEILKDSERLIAKYHDPSPGAMTQIALAPCSPFSVTTELMKNTAALALEKGVRLHTHLAETIDEENFCLKKFGSRPVDYLEQVGWLNNSAWLAHGIHFSSEEIMRLGTAGVGVAHCPGSNMRLGSGIAKVTELQAAGSPIGLAVDGSASNDASNMLAEVRQALLLARLARGADSMTVLDAFHIATVGSAACLGRSDLGTLEHGKAADVAIFALDDIGYSGAGDPVGALLLCQPTRVDTLIINGKIVVEQGRLKTLNLEPILEAHRKKAKTMQA</sequence>
<dbReference type="EMBL" id="DF820466">
    <property type="protein sequence ID" value="GAK57545.1"/>
    <property type="molecule type" value="Genomic_DNA"/>
</dbReference>
<dbReference type="InterPro" id="IPR050287">
    <property type="entry name" value="MTA/SAH_deaminase"/>
</dbReference>
<dbReference type="SUPFAM" id="SSF51556">
    <property type="entry name" value="Metallo-dependent hydrolases"/>
    <property type="match status" value="1"/>
</dbReference>
<dbReference type="CDD" id="cd01298">
    <property type="entry name" value="ATZ_TRZ_like"/>
    <property type="match status" value="1"/>
</dbReference>
<evidence type="ECO:0000313" key="5">
    <source>
        <dbReference type="EMBL" id="GAK57545.1"/>
    </source>
</evidence>
<dbReference type="NCBIfam" id="NF006055">
    <property type="entry name" value="PRK08203.1"/>
    <property type="match status" value="1"/>
</dbReference>
<dbReference type="PANTHER" id="PTHR43794:SF11">
    <property type="entry name" value="AMIDOHYDROLASE-RELATED DOMAIN-CONTAINING PROTEIN"/>
    <property type="match status" value="1"/>
</dbReference>
<dbReference type="InterPro" id="IPR006680">
    <property type="entry name" value="Amidohydro-rel"/>
</dbReference>
<evidence type="ECO:0000256" key="1">
    <source>
        <dbReference type="ARBA" id="ARBA00022723"/>
    </source>
</evidence>
<dbReference type="FunFam" id="3.20.20.140:FF:000014">
    <property type="entry name" value="5-methylthioadenosine/S-adenosylhomocysteine deaminase"/>
    <property type="match status" value="1"/>
</dbReference>
<dbReference type="InterPro" id="IPR032466">
    <property type="entry name" value="Metal_Hydrolase"/>
</dbReference>
<keyword evidence="1" id="KW-0479">Metal-binding</keyword>
<keyword evidence="3" id="KW-0862">Zinc</keyword>
<dbReference type="GO" id="GO:0019239">
    <property type="term" value="F:deaminase activity"/>
    <property type="evidence" value="ECO:0007669"/>
    <property type="project" value="UniProtKB-ARBA"/>
</dbReference>
<protein>
    <submittedName>
        <fullName evidence="5">Hydroxydechloroatrazine ethylaminohydrolase</fullName>
    </submittedName>
</protein>
<dbReference type="Gene3D" id="3.20.20.140">
    <property type="entry name" value="Metal-dependent hydrolases"/>
    <property type="match status" value="1"/>
</dbReference>
<dbReference type="GO" id="GO:0016814">
    <property type="term" value="F:hydrolase activity, acting on carbon-nitrogen (but not peptide) bonds, in cyclic amidines"/>
    <property type="evidence" value="ECO:0007669"/>
    <property type="project" value="UniProtKB-ARBA"/>
</dbReference>